<keyword evidence="3" id="KW-1185">Reference proteome</keyword>
<sequence length="103" mass="12060">MLLRKREKINATTRRGVPSEGRKTALEDRQKRVIHLLVGVSPFINMGEIYNHNGRRKPVPFDLGFVNGLQPTKCPSYNEEKEMALELFWPREMIEERLSHFIP</sequence>
<gene>
    <name evidence="2" type="ORF">NPIL_384981</name>
</gene>
<accession>A0A8X6PSM4</accession>
<evidence type="ECO:0000313" key="3">
    <source>
        <dbReference type="Proteomes" id="UP000887013"/>
    </source>
</evidence>
<name>A0A8X6PSM4_NEPPI</name>
<proteinExistence type="predicted"/>
<evidence type="ECO:0000256" key="1">
    <source>
        <dbReference type="SAM" id="MobiDB-lite"/>
    </source>
</evidence>
<evidence type="ECO:0000313" key="2">
    <source>
        <dbReference type="EMBL" id="GFT87130.1"/>
    </source>
</evidence>
<feature type="region of interest" description="Disordered" evidence="1">
    <location>
        <begin position="1"/>
        <end position="24"/>
    </location>
</feature>
<dbReference type="AlphaFoldDB" id="A0A8X6PSM4"/>
<dbReference type="EMBL" id="BMAW01073284">
    <property type="protein sequence ID" value="GFT87130.1"/>
    <property type="molecule type" value="Genomic_DNA"/>
</dbReference>
<reference evidence="2" key="1">
    <citation type="submission" date="2020-08" db="EMBL/GenBank/DDBJ databases">
        <title>Multicomponent nature underlies the extraordinary mechanical properties of spider dragline silk.</title>
        <authorList>
            <person name="Kono N."/>
            <person name="Nakamura H."/>
            <person name="Mori M."/>
            <person name="Yoshida Y."/>
            <person name="Ohtoshi R."/>
            <person name="Malay A.D."/>
            <person name="Moran D.A.P."/>
            <person name="Tomita M."/>
            <person name="Numata K."/>
            <person name="Arakawa K."/>
        </authorList>
    </citation>
    <scope>NUCLEOTIDE SEQUENCE</scope>
</reference>
<protein>
    <submittedName>
        <fullName evidence="2">Uncharacterized protein</fullName>
    </submittedName>
</protein>
<comment type="caution">
    <text evidence="2">The sequence shown here is derived from an EMBL/GenBank/DDBJ whole genome shotgun (WGS) entry which is preliminary data.</text>
</comment>
<organism evidence="2 3">
    <name type="scientific">Nephila pilipes</name>
    <name type="common">Giant wood spider</name>
    <name type="synonym">Nephila maculata</name>
    <dbReference type="NCBI Taxonomy" id="299642"/>
    <lineage>
        <taxon>Eukaryota</taxon>
        <taxon>Metazoa</taxon>
        <taxon>Ecdysozoa</taxon>
        <taxon>Arthropoda</taxon>
        <taxon>Chelicerata</taxon>
        <taxon>Arachnida</taxon>
        <taxon>Araneae</taxon>
        <taxon>Araneomorphae</taxon>
        <taxon>Entelegynae</taxon>
        <taxon>Araneoidea</taxon>
        <taxon>Nephilidae</taxon>
        <taxon>Nephila</taxon>
    </lineage>
</organism>
<dbReference type="Proteomes" id="UP000887013">
    <property type="component" value="Unassembled WGS sequence"/>
</dbReference>